<dbReference type="InterPro" id="IPR039265">
    <property type="entry name" value="DIR1-like"/>
</dbReference>
<dbReference type="PANTHER" id="PTHR33122">
    <property type="entry name" value="LIPID BINDING PROTEIN-RELATED"/>
    <property type="match status" value="1"/>
</dbReference>
<organism evidence="3">
    <name type="scientific">Triticum aestivum</name>
    <name type="common">Wheat</name>
    <dbReference type="NCBI Taxonomy" id="4565"/>
    <lineage>
        <taxon>Eukaryota</taxon>
        <taxon>Viridiplantae</taxon>
        <taxon>Streptophyta</taxon>
        <taxon>Embryophyta</taxon>
        <taxon>Tracheophyta</taxon>
        <taxon>Spermatophyta</taxon>
        <taxon>Magnoliopsida</taxon>
        <taxon>Liliopsida</taxon>
        <taxon>Poales</taxon>
        <taxon>Poaceae</taxon>
        <taxon>BOP clade</taxon>
        <taxon>Pooideae</taxon>
        <taxon>Triticodae</taxon>
        <taxon>Triticeae</taxon>
        <taxon>Triticinae</taxon>
        <taxon>Triticum</taxon>
    </lineage>
</organism>
<dbReference type="Gramene" id="TraesCS5D02G082100.1">
    <property type="protein sequence ID" value="TraesCS5D02G082100.1.cds1"/>
    <property type="gene ID" value="TraesCS5D02G082100"/>
</dbReference>
<keyword evidence="4" id="KW-1185">Reference proteome</keyword>
<dbReference type="InterPro" id="IPR036312">
    <property type="entry name" value="Bifun_inhib/LTP/seed_sf"/>
</dbReference>
<dbReference type="Gramene" id="TraesCAD_scaffold_086025_01G000200.1">
    <property type="protein sequence ID" value="TraesCAD_scaffold_086025_01G000200.1"/>
    <property type="gene ID" value="TraesCAD_scaffold_086025_01G000200"/>
</dbReference>
<name>A0A3B6MLS7_WHEAT</name>
<evidence type="ECO:0000259" key="2">
    <source>
        <dbReference type="Pfam" id="PF14368"/>
    </source>
</evidence>
<evidence type="ECO:0000313" key="3">
    <source>
        <dbReference type="EnsemblPlants" id="TraesCS5D02G082100.1.cds1"/>
    </source>
</evidence>
<dbReference type="InterPro" id="IPR016140">
    <property type="entry name" value="Bifunc_inhib/LTP/seed_store"/>
</dbReference>
<feature type="domain" description="Bifunctional inhibitor/plant lipid transfer protein/seed storage helical" evidence="2">
    <location>
        <begin position="16"/>
        <end position="95"/>
    </location>
</feature>
<sequence length="112" mass="11871">MAKSRALVAALLLVLVVSLAAIEGVHGICGMSNDEFKLCQPAAAVENPTNSPSAECCATLGKDNLLCICRYKGITGIWLRMYHIDVDRAMVLPASAASPCPATALDDRVHYP</sequence>
<dbReference type="GO" id="GO:0009627">
    <property type="term" value="P:systemic acquired resistance"/>
    <property type="evidence" value="ECO:0007669"/>
    <property type="project" value="InterPro"/>
</dbReference>
<dbReference type="Gramene" id="TraesROB_scaffold_033784_01G000300.1">
    <property type="protein sequence ID" value="TraesROB_scaffold_033784_01G000300.1"/>
    <property type="gene ID" value="TraesROB_scaffold_033784_01G000300"/>
</dbReference>
<dbReference type="Gene3D" id="1.10.110.10">
    <property type="entry name" value="Plant lipid-transfer and hydrophobic proteins"/>
    <property type="match status" value="1"/>
</dbReference>
<keyword evidence="1" id="KW-0732">Signal</keyword>
<dbReference type="CDD" id="cd04660">
    <property type="entry name" value="nsLTP_like"/>
    <property type="match status" value="1"/>
</dbReference>
<dbReference type="SUPFAM" id="SSF47699">
    <property type="entry name" value="Bifunctional inhibitor/lipid-transfer protein/seed storage 2S albumin"/>
    <property type="match status" value="1"/>
</dbReference>
<dbReference type="Pfam" id="PF14368">
    <property type="entry name" value="LTP_2"/>
    <property type="match status" value="1"/>
</dbReference>
<dbReference type="OrthoDB" id="643149at2759"/>
<dbReference type="Gramene" id="TraesCLE_scaffold_074548_01G000200.1">
    <property type="protein sequence ID" value="TraesCLE_scaffold_074548_01G000200.1"/>
    <property type="gene ID" value="TraesCLE_scaffold_074548_01G000200"/>
</dbReference>
<feature type="signal peptide" evidence="1">
    <location>
        <begin position="1"/>
        <end position="27"/>
    </location>
</feature>
<dbReference type="GO" id="GO:0005504">
    <property type="term" value="F:fatty acid binding"/>
    <property type="evidence" value="ECO:0007669"/>
    <property type="project" value="InterPro"/>
</dbReference>
<dbReference type="AlphaFoldDB" id="A0A3B6MLS7"/>
<dbReference type="Gramene" id="TraesCS5D03G0197300.1">
    <property type="protein sequence ID" value="TraesCS5D03G0197300.1.CDS1"/>
    <property type="gene ID" value="TraesCS5D03G0197300"/>
</dbReference>
<feature type="chain" id="PRO_5043177668" description="Bifunctional inhibitor/plant lipid transfer protein/seed storage helical domain-containing protein" evidence="1">
    <location>
        <begin position="28"/>
        <end position="112"/>
    </location>
</feature>
<dbReference type="EnsemblPlants" id="TraesCS5D02G082100.1">
    <property type="protein sequence ID" value="TraesCS5D02G082100.1.cds1"/>
    <property type="gene ID" value="TraesCS5D02G082100"/>
</dbReference>
<dbReference type="PANTHER" id="PTHR33122:SF41">
    <property type="entry name" value="PVR3-LIKE PROTEIN"/>
    <property type="match status" value="1"/>
</dbReference>
<evidence type="ECO:0000313" key="4">
    <source>
        <dbReference type="Proteomes" id="UP000019116"/>
    </source>
</evidence>
<dbReference type="OMA" id="ACKPCIT"/>
<dbReference type="Proteomes" id="UP000019116">
    <property type="component" value="Chromosome 5D"/>
</dbReference>
<dbReference type="Gramene" id="TraesPARA_EIv1.0_1781370.1">
    <property type="protein sequence ID" value="TraesPARA_EIv1.0_1781370.1.CDS1"/>
    <property type="gene ID" value="TraesPARA_EIv1.0_1781370"/>
</dbReference>
<accession>A0A3B6MLS7</accession>
<reference evidence="3" key="2">
    <citation type="submission" date="2018-10" db="UniProtKB">
        <authorList>
            <consortium name="EnsemblPlants"/>
        </authorList>
    </citation>
    <scope>IDENTIFICATION</scope>
</reference>
<dbReference type="Gramene" id="TraesWEE_scaffold_039758_01G000100.1">
    <property type="protein sequence ID" value="TraesWEE_scaffold_039758_01G000100.1"/>
    <property type="gene ID" value="TraesWEE_scaffold_039758_01G000100"/>
</dbReference>
<evidence type="ECO:0000256" key="1">
    <source>
        <dbReference type="SAM" id="SignalP"/>
    </source>
</evidence>
<dbReference type="SMR" id="A0A3B6MLS7"/>
<protein>
    <recommendedName>
        <fullName evidence="2">Bifunctional inhibitor/plant lipid transfer protein/seed storage helical domain-containing protein</fullName>
    </recommendedName>
</protein>
<dbReference type="InterPro" id="IPR044741">
    <property type="entry name" value="NsLTP-like"/>
</dbReference>
<proteinExistence type="predicted"/>
<reference evidence="3" key="1">
    <citation type="submission" date="2018-08" db="EMBL/GenBank/DDBJ databases">
        <authorList>
            <person name="Rossello M."/>
        </authorList>
    </citation>
    <scope>NUCLEOTIDE SEQUENCE [LARGE SCALE GENOMIC DNA]</scope>
    <source>
        <strain evidence="3">cv. Chinese Spring</strain>
    </source>
</reference>